<reference evidence="3" key="2">
    <citation type="submission" date="2023-06" db="EMBL/GenBank/DDBJ databases">
        <authorList>
            <person name="Ma L."/>
            <person name="Liu K.-W."/>
            <person name="Li Z."/>
            <person name="Hsiao Y.-Y."/>
            <person name="Qi Y."/>
            <person name="Fu T."/>
            <person name="Tang G."/>
            <person name="Zhang D."/>
            <person name="Sun W.-H."/>
            <person name="Liu D.-K."/>
            <person name="Li Y."/>
            <person name="Chen G.-Z."/>
            <person name="Liu X.-D."/>
            <person name="Liao X.-Y."/>
            <person name="Jiang Y.-T."/>
            <person name="Yu X."/>
            <person name="Hao Y."/>
            <person name="Huang J."/>
            <person name="Zhao X.-W."/>
            <person name="Ke S."/>
            <person name="Chen Y.-Y."/>
            <person name="Wu W.-L."/>
            <person name="Hsu J.-L."/>
            <person name="Lin Y.-F."/>
            <person name="Huang M.-D."/>
            <person name="Li C.-Y."/>
            <person name="Huang L."/>
            <person name="Wang Z.-W."/>
            <person name="Zhao X."/>
            <person name="Zhong W.-Y."/>
            <person name="Peng D.-H."/>
            <person name="Ahmad S."/>
            <person name="Lan S."/>
            <person name="Zhang J.-S."/>
            <person name="Tsai W.-C."/>
            <person name="Van De Peer Y."/>
            <person name="Liu Z.-J."/>
        </authorList>
    </citation>
    <scope>NUCLEOTIDE SEQUENCE</scope>
    <source>
        <strain evidence="3">CP</strain>
        <tissue evidence="3">Leaves</tissue>
    </source>
</reference>
<reference evidence="3" key="1">
    <citation type="journal article" date="2023" name="Nat. Commun.">
        <title>Diploid and tetraploid genomes of Acorus and the evolution of monocots.</title>
        <authorList>
            <person name="Ma L."/>
            <person name="Liu K.W."/>
            <person name="Li Z."/>
            <person name="Hsiao Y.Y."/>
            <person name="Qi Y."/>
            <person name="Fu T."/>
            <person name="Tang G.D."/>
            <person name="Zhang D."/>
            <person name="Sun W.H."/>
            <person name="Liu D.K."/>
            <person name="Li Y."/>
            <person name="Chen G.Z."/>
            <person name="Liu X.D."/>
            <person name="Liao X.Y."/>
            <person name="Jiang Y.T."/>
            <person name="Yu X."/>
            <person name="Hao Y."/>
            <person name="Huang J."/>
            <person name="Zhao X.W."/>
            <person name="Ke S."/>
            <person name="Chen Y.Y."/>
            <person name="Wu W.L."/>
            <person name="Hsu J.L."/>
            <person name="Lin Y.F."/>
            <person name="Huang M.D."/>
            <person name="Li C.Y."/>
            <person name="Huang L."/>
            <person name="Wang Z.W."/>
            <person name="Zhao X."/>
            <person name="Zhong W.Y."/>
            <person name="Peng D.H."/>
            <person name="Ahmad S."/>
            <person name="Lan S."/>
            <person name="Zhang J.S."/>
            <person name="Tsai W.C."/>
            <person name="Van de Peer Y."/>
            <person name="Liu Z.J."/>
        </authorList>
    </citation>
    <scope>NUCLEOTIDE SEQUENCE</scope>
    <source>
        <strain evidence="3">CP</strain>
    </source>
</reference>
<feature type="domain" description="14-3-3" evidence="2">
    <location>
        <begin position="1"/>
        <end position="152"/>
    </location>
</feature>
<dbReference type="Proteomes" id="UP001180020">
    <property type="component" value="Unassembled WGS sequence"/>
</dbReference>
<protein>
    <submittedName>
        <fullName evidence="3">14-3-3 protein 7</fullName>
    </submittedName>
</protein>
<dbReference type="InterPro" id="IPR036815">
    <property type="entry name" value="14-3-3_dom_sf"/>
</dbReference>
<comment type="caution">
    <text evidence="3">The sequence shown here is derived from an EMBL/GenBank/DDBJ whole genome shotgun (WGS) entry which is preliminary data.</text>
</comment>
<evidence type="ECO:0000313" key="3">
    <source>
        <dbReference type="EMBL" id="KAK1302062.1"/>
    </source>
</evidence>
<dbReference type="InterPro" id="IPR000308">
    <property type="entry name" value="14-3-3"/>
</dbReference>
<accession>A0AAV9DQ15</accession>
<sequence>MKKVARMDVELTVMERSLLSVGYKNNIGTKRTLMRTLLSIEQEEEARRNCEYVKIVKDYRQRVEKDLSKICNDILSIIAIHLLPSSSSGESIAFYYRACHLAKQTVDEAFSNIFSLPEDSYKDCTAILQLLRDNLILWTSDFLEEGEIKFMNDTMKQSLKIEERSN</sequence>
<dbReference type="PANTHER" id="PTHR18860">
    <property type="entry name" value="14-3-3 PROTEIN"/>
    <property type="match status" value="1"/>
</dbReference>
<dbReference type="Gene3D" id="1.20.190.20">
    <property type="entry name" value="14-3-3 domain"/>
    <property type="match status" value="2"/>
</dbReference>
<keyword evidence="4" id="KW-1185">Reference proteome</keyword>
<dbReference type="EMBL" id="JAUJYO010000012">
    <property type="protein sequence ID" value="KAK1302062.1"/>
    <property type="molecule type" value="Genomic_DNA"/>
</dbReference>
<comment type="similarity">
    <text evidence="1">Belongs to the 14-3-3 family.</text>
</comment>
<dbReference type="SMART" id="SM00101">
    <property type="entry name" value="14_3_3"/>
    <property type="match status" value="1"/>
</dbReference>
<dbReference type="SUPFAM" id="SSF48445">
    <property type="entry name" value="14-3-3 protein"/>
    <property type="match status" value="1"/>
</dbReference>
<gene>
    <name evidence="3" type="primary">TFT7</name>
    <name evidence="3" type="ORF">QJS10_CPB12g01174</name>
</gene>
<dbReference type="PRINTS" id="PR00305">
    <property type="entry name" value="1433ZETA"/>
</dbReference>
<dbReference type="AlphaFoldDB" id="A0AAV9DQ15"/>
<evidence type="ECO:0000256" key="1">
    <source>
        <dbReference type="ARBA" id="ARBA00006141"/>
    </source>
</evidence>
<dbReference type="Pfam" id="PF00244">
    <property type="entry name" value="14-3-3"/>
    <property type="match status" value="1"/>
</dbReference>
<dbReference type="InterPro" id="IPR023410">
    <property type="entry name" value="14-3-3_domain"/>
</dbReference>
<organism evidence="3 4">
    <name type="scientific">Acorus calamus</name>
    <name type="common">Sweet flag</name>
    <dbReference type="NCBI Taxonomy" id="4465"/>
    <lineage>
        <taxon>Eukaryota</taxon>
        <taxon>Viridiplantae</taxon>
        <taxon>Streptophyta</taxon>
        <taxon>Embryophyta</taxon>
        <taxon>Tracheophyta</taxon>
        <taxon>Spermatophyta</taxon>
        <taxon>Magnoliopsida</taxon>
        <taxon>Liliopsida</taxon>
        <taxon>Acoraceae</taxon>
        <taxon>Acorus</taxon>
    </lineage>
</organism>
<proteinExistence type="inferred from homology"/>
<evidence type="ECO:0000259" key="2">
    <source>
        <dbReference type="SMART" id="SM00101"/>
    </source>
</evidence>
<name>A0AAV9DQ15_ACOCL</name>
<evidence type="ECO:0000313" key="4">
    <source>
        <dbReference type="Proteomes" id="UP001180020"/>
    </source>
</evidence>